<dbReference type="InterPro" id="IPR036291">
    <property type="entry name" value="NAD(P)-bd_dom_sf"/>
</dbReference>
<name>A0A8J6Y4Y7_9BACT</name>
<dbReference type="Proteomes" id="UP000598633">
    <property type="component" value="Unassembled WGS sequence"/>
</dbReference>
<feature type="domain" description="DUF1731" evidence="3">
    <location>
        <begin position="248"/>
        <end position="294"/>
    </location>
</feature>
<reference evidence="4 5" key="1">
    <citation type="submission" date="2020-08" db="EMBL/GenBank/DDBJ databases">
        <title>Acidobacteriota in marine sediments use diverse sulfur dissimilation pathways.</title>
        <authorList>
            <person name="Wasmund K."/>
        </authorList>
    </citation>
    <scope>NUCLEOTIDE SEQUENCE [LARGE SCALE GENOMIC DNA]</scope>
    <source>
        <strain evidence="4">MAG AM3-A</strain>
    </source>
</reference>
<feature type="domain" description="NAD-dependent epimerase/dehydratase" evidence="2">
    <location>
        <begin position="3"/>
        <end position="214"/>
    </location>
</feature>
<dbReference type="NCBIfam" id="TIGR01777">
    <property type="entry name" value="yfcH"/>
    <property type="match status" value="1"/>
</dbReference>
<dbReference type="Pfam" id="PF08338">
    <property type="entry name" value="DUF1731"/>
    <property type="match status" value="1"/>
</dbReference>
<protein>
    <submittedName>
        <fullName evidence="4">TIGR01777 family protein</fullName>
    </submittedName>
</protein>
<sequence length="298" mass="31637">MKIVVSGASGLVGSALVPSLGAAGHEVVRLVRTSTRNASGESVWDPATGTLDSAVINGVDVVINLNGRSIAEGRWTSEVKEELRSSRLDSTRTLAQAIGNSENPPGLLISASAVGYYGDRGDEQLDESSEIGAGYLAELSGDWETAALAARSEQTRVAFLRLGVVVARGGALGRMLTPFKLGLGGPIGSGRQFWPWIGVEDVCGVIKFILDHKEIEGPVNAVAPQEIRCSDFTRTLGRALSRPAFMPLPAFAARLALGEMADSLLLASQRVRPQVLEYHGYPFKRPSLEEAIRSALSL</sequence>
<dbReference type="InterPro" id="IPR010099">
    <property type="entry name" value="SDR39U1"/>
</dbReference>
<accession>A0A8J6Y4Y7</accession>
<comment type="similarity">
    <text evidence="1">Belongs to the NAD(P)-dependent epimerase/dehydratase family. SDR39U1 subfamily.</text>
</comment>
<evidence type="ECO:0000256" key="1">
    <source>
        <dbReference type="ARBA" id="ARBA00009353"/>
    </source>
</evidence>
<evidence type="ECO:0000259" key="2">
    <source>
        <dbReference type="Pfam" id="PF01370"/>
    </source>
</evidence>
<dbReference type="PANTHER" id="PTHR11092">
    <property type="entry name" value="SUGAR NUCLEOTIDE EPIMERASE RELATED"/>
    <property type="match status" value="1"/>
</dbReference>
<dbReference type="EMBL" id="JACXWA010000065">
    <property type="protein sequence ID" value="MBD3870525.1"/>
    <property type="molecule type" value="Genomic_DNA"/>
</dbReference>
<organism evidence="4 5">
    <name type="scientific">Candidatus Sulfomarinibacter kjeldsenii</name>
    <dbReference type="NCBI Taxonomy" id="2885994"/>
    <lineage>
        <taxon>Bacteria</taxon>
        <taxon>Pseudomonadati</taxon>
        <taxon>Acidobacteriota</taxon>
        <taxon>Thermoanaerobaculia</taxon>
        <taxon>Thermoanaerobaculales</taxon>
        <taxon>Candidatus Sulfomarinibacteraceae</taxon>
        <taxon>Candidatus Sulfomarinibacter</taxon>
    </lineage>
</organism>
<dbReference type="CDD" id="cd05242">
    <property type="entry name" value="SDR_a8"/>
    <property type="match status" value="1"/>
</dbReference>
<dbReference type="SUPFAM" id="SSF51735">
    <property type="entry name" value="NAD(P)-binding Rossmann-fold domains"/>
    <property type="match status" value="1"/>
</dbReference>
<dbReference type="AlphaFoldDB" id="A0A8J6Y4Y7"/>
<proteinExistence type="inferred from homology"/>
<evidence type="ECO:0000259" key="3">
    <source>
        <dbReference type="Pfam" id="PF08338"/>
    </source>
</evidence>
<dbReference type="InterPro" id="IPR001509">
    <property type="entry name" value="Epimerase_deHydtase"/>
</dbReference>
<dbReference type="Pfam" id="PF01370">
    <property type="entry name" value="Epimerase"/>
    <property type="match status" value="1"/>
</dbReference>
<dbReference type="Gene3D" id="3.40.50.720">
    <property type="entry name" value="NAD(P)-binding Rossmann-like Domain"/>
    <property type="match status" value="1"/>
</dbReference>
<comment type="caution">
    <text evidence="4">The sequence shown here is derived from an EMBL/GenBank/DDBJ whole genome shotgun (WGS) entry which is preliminary data.</text>
</comment>
<gene>
    <name evidence="4" type="ORF">IFJ97_04110</name>
</gene>
<dbReference type="PANTHER" id="PTHR11092:SF0">
    <property type="entry name" value="EPIMERASE FAMILY PROTEIN SDR39U1"/>
    <property type="match status" value="1"/>
</dbReference>
<dbReference type="InterPro" id="IPR013549">
    <property type="entry name" value="DUF1731"/>
</dbReference>
<evidence type="ECO:0000313" key="4">
    <source>
        <dbReference type="EMBL" id="MBD3870525.1"/>
    </source>
</evidence>
<evidence type="ECO:0000313" key="5">
    <source>
        <dbReference type="Proteomes" id="UP000598633"/>
    </source>
</evidence>